<gene>
    <name evidence="4" type="ORF">PNAL_LOCUS1161</name>
</gene>
<evidence type="ECO:0000313" key="4">
    <source>
        <dbReference type="EMBL" id="CAG7975430.1"/>
    </source>
</evidence>
<dbReference type="OrthoDB" id="408373at2759"/>
<dbReference type="PROSITE" id="PS50238">
    <property type="entry name" value="RHOGAP"/>
    <property type="match status" value="1"/>
</dbReference>
<feature type="compositionally biased region" description="Polar residues" evidence="1">
    <location>
        <begin position="171"/>
        <end position="185"/>
    </location>
</feature>
<feature type="compositionally biased region" description="Basic residues" evidence="1">
    <location>
        <begin position="92"/>
        <end position="102"/>
    </location>
</feature>
<keyword evidence="2" id="KW-1133">Transmembrane helix</keyword>
<dbReference type="Proteomes" id="UP001153461">
    <property type="component" value="Unassembled WGS sequence"/>
</dbReference>
<name>A0A9W4HDH0_PENNA</name>
<feature type="domain" description="Rho-GAP" evidence="3">
    <location>
        <begin position="420"/>
        <end position="659"/>
    </location>
</feature>
<feature type="region of interest" description="Disordered" evidence="1">
    <location>
        <begin position="328"/>
        <end position="357"/>
    </location>
</feature>
<sequence>MRRLKTVFRSRSETPDPAASRAVWPRRRLASEGDSLKPQPESASNELQRDEPTTEAGSSAANKPPGSATVSPVDNAETGYALYTGPLPRSKNGTKRLKRMVARLRGSLSQEDDPTTDTQPQAAQEGSRKERPKSKPLTSNPFEPDTPAGEPSTTTGKSVRFDEPQEGRKVSAQTTHSQESSQTEDTVCRDPARHIAMPIQEPMEDWGWPGLMLYSPDSSPNANTHTLEGSDPFSDEKATDDRQGKSGSSRHSAGTSREESSRASEGTLEPIAETDFDTIEPVVEPEPERLGPRRASSANSQTSWSSTLDLAKAISAFNKMAAQFSIPLSIPGEDTPSPPSEGNPPTEEQGTSRRGFGLLGKVRKVRSSLEADTTPLAPAPKLRRMKTFANMHRPNPMTSLQGRSIETLSRLGGHGYLMLTDLAPCPVQLPAYIVATLMFLHKYGIDTPEIFIQPGDLKTAIRLYDHFAGQVIEAEKDESNISLTMRVVAMPQLRENSAPVLSVAWAFKAVLAGLPDGILGSVRLYRVLRDMYYHSIPDQSHLLRVPDCISEARPSTAARVQLICLALIALAPEMQRDLICSVFGLLSMVVTARTDAQDPGMELRDPVASPKFQDLVRVFGPLLLGPRGQEIRETLTEVEKDIQDQRVAGLLLNNWHFIHRQLQYWTRGRYVKKLYTSLAFPGVPWIIPAQPCFSLDGIESRWIPFFLFLFVTLIVFIIGKGSGFGGF</sequence>
<organism evidence="4 5">
    <name type="scientific">Penicillium nalgiovense</name>
    <dbReference type="NCBI Taxonomy" id="60175"/>
    <lineage>
        <taxon>Eukaryota</taxon>
        <taxon>Fungi</taxon>
        <taxon>Dikarya</taxon>
        <taxon>Ascomycota</taxon>
        <taxon>Pezizomycotina</taxon>
        <taxon>Eurotiomycetes</taxon>
        <taxon>Eurotiomycetidae</taxon>
        <taxon>Eurotiales</taxon>
        <taxon>Aspergillaceae</taxon>
        <taxon>Penicillium</taxon>
    </lineage>
</organism>
<dbReference type="Gene3D" id="1.10.555.10">
    <property type="entry name" value="Rho GTPase activation protein"/>
    <property type="match status" value="1"/>
</dbReference>
<proteinExistence type="predicted"/>
<dbReference type="InterPro" id="IPR000198">
    <property type="entry name" value="RhoGAP_dom"/>
</dbReference>
<evidence type="ECO:0000313" key="5">
    <source>
        <dbReference type="Proteomes" id="UP001153461"/>
    </source>
</evidence>
<reference evidence="4" key="1">
    <citation type="submission" date="2021-07" db="EMBL/GenBank/DDBJ databases">
        <authorList>
            <person name="Branca A.L. A."/>
        </authorList>
    </citation>
    <scope>NUCLEOTIDE SEQUENCE</scope>
</reference>
<dbReference type="AlphaFoldDB" id="A0A9W4HDH0"/>
<dbReference type="InterPro" id="IPR008936">
    <property type="entry name" value="Rho_GTPase_activation_prot"/>
</dbReference>
<feature type="compositionally biased region" description="Polar residues" evidence="1">
    <location>
        <begin position="217"/>
        <end position="227"/>
    </location>
</feature>
<evidence type="ECO:0000256" key="2">
    <source>
        <dbReference type="SAM" id="Phobius"/>
    </source>
</evidence>
<comment type="caution">
    <text evidence="4">The sequence shown here is derived from an EMBL/GenBank/DDBJ whole genome shotgun (WGS) entry which is preliminary data.</text>
</comment>
<dbReference type="GO" id="GO:0007165">
    <property type="term" value="P:signal transduction"/>
    <property type="evidence" value="ECO:0007669"/>
    <property type="project" value="InterPro"/>
</dbReference>
<feature type="region of interest" description="Disordered" evidence="1">
    <location>
        <begin position="1"/>
        <end position="191"/>
    </location>
</feature>
<feature type="compositionally biased region" description="Basic and acidic residues" evidence="1">
    <location>
        <begin position="159"/>
        <end position="169"/>
    </location>
</feature>
<dbReference type="SUPFAM" id="SSF48350">
    <property type="entry name" value="GTPase activation domain, GAP"/>
    <property type="match status" value="1"/>
</dbReference>
<accession>A0A9W4HDH0</accession>
<keyword evidence="2" id="KW-0472">Membrane</keyword>
<feature type="compositionally biased region" description="Basic and acidic residues" evidence="1">
    <location>
        <begin position="234"/>
        <end position="244"/>
    </location>
</feature>
<feature type="compositionally biased region" description="Low complexity" evidence="1">
    <location>
        <begin position="295"/>
        <end position="304"/>
    </location>
</feature>
<keyword evidence="2" id="KW-0812">Transmembrane</keyword>
<feature type="compositionally biased region" description="Polar residues" evidence="1">
    <location>
        <begin position="245"/>
        <end position="255"/>
    </location>
</feature>
<evidence type="ECO:0000259" key="3">
    <source>
        <dbReference type="PROSITE" id="PS50238"/>
    </source>
</evidence>
<feature type="region of interest" description="Disordered" evidence="1">
    <location>
        <begin position="217"/>
        <end position="304"/>
    </location>
</feature>
<evidence type="ECO:0000256" key="1">
    <source>
        <dbReference type="SAM" id="MobiDB-lite"/>
    </source>
</evidence>
<dbReference type="EMBL" id="CAJVNV010000033">
    <property type="protein sequence ID" value="CAG7975430.1"/>
    <property type="molecule type" value="Genomic_DNA"/>
</dbReference>
<feature type="transmembrane region" description="Helical" evidence="2">
    <location>
        <begin position="702"/>
        <end position="719"/>
    </location>
</feature>
<protein>
    <recommendedName>
        <fullName evidence="3">Rho-GAP domain-containing protein</fullName>
    </recommendedName>
</protein>